<name>A0A9Q5NDU2_SANBA</name>
<reference evidence="4" key="1">
    <citation type="submission" date="2016-06" db="EMBL/GenBank/DDBJ databases">
        <title>Draft Genome sequence of the fungus Inonotus baumii.</title>
        <authorList>
            <person name="Zhu H."/>
            <person name="Lin W."/>
        </authorList>
    </citation>
    <scope>NUCLEOTIDE SEQUENCE</scope>
    <source>
        <strain evidence="4">821</strain>
    </source>
</reference>
<dbReference type="InterPro" id="IPR015404">
    <property type="entry name" value="Vps5_C"/>
</dbReference>
<dbReference type="GO" id="GO:0045053">
    <property type="term" value="P:protein retention in Golgi apparatus"/>
    <property type="evidence" value="ECO:0007669"/>
    <property type="project" value="TreeGrafter"/>
</dbReference>
<dbReference type="PROSITE" id="PS50195">
    <property type="entry name" value="PX"/>
    <property type="match status" value="1"/>
</dbReference>
<evidence type="ECO:0000259" key="3">
    <source>
        <dbReference type="PROSITE" id="PS50195"/>
    </source>
</evidence>
<feature type="compositionally biased region" description="Basic and acidic residues" evidence="2">
    <location>
        <begin position="60"/>
        <end position="89"/>
    </location>
</feature>
<sequence>MAGFDDLLSSSRHPFEANPFANPFDKPRSSSPDPWSTFGQQQQEHEAYAAGFEEFQTSDEPAHDVVGHEAHSPREFHEHEGEELKDTRSPSETQSTDGVSEESETDALDRDLQNPGFRESISTDDHEIAEDVRARSHSPEKFAAGYDGSNPTVDAPLQSSTPKPSTPPPSTKVERTQPYSSPTPASAKQFVSPLESPGPGVVAAFSSLALGGENTCTGGWQDPPAEYTAPASQKSEDARRNESVELTSEAAKEGQPASREGSGARPFFSISVEDPQKVGDAIRPYILYTVHTKTNSPLFSKSSFSVLRRYSDFLWLYEMLCLNNPGVIVPPVPEKNPFGRFDNLFVQQRRLALEICIQKMASHPVLVKDPDFRLFLESDTFALDIKHRKTEMAQDRGGILSSIGQTLTGSKFLEVDDWFDKKKAYLDELAIGTGEFSLSITELSESDLSKELCHSLSALGIAEKKAQNLQHTQAQEDTITLMTTEKSTDDVVEEYSRIINSVRVSMSDIRLVLSLRLEFLKMAFASRVRCHSQWQNAESELRRVKQSYERARSQGRIPQERTGHALAQIAEAERRAVDAKHEFERCSRLVKTEFSRFEEERIDDFKKALESFLEGMIERQLELVRAWEGYQELLLKKVDVKPATQGSEENPVAASNSAS</sequence>
<accession>A0A9Q5NDU2</accession>
<dbReference type="GO" id="GO:0042147">
    <property type="term" value="P:retrograde transport, endosome to Golgi"/>
    <property type="evidence" value="ECO:0007669"/>
    <property type="project" value="TreeGrafter"/>
</dbReference>
<keyword evidence="5" id="KW-1185">Reference proteome</keyword>
<dbReference type="AlphaFoldDB" id="A0A9Q5NDU2"/>
<protein>
    <recommendedName>
        <fullName evidence="3">PX domain-containing protein</fullName>
    </recommendedName>
</protein>
<feature type="compositionally biased region" description="Basic and acidic residues" evidence="2">
    <location>
        <begin position="234"/>
        <end position="243"/>
    </location>
</feature>
<evidence type="ECO:0000313" key="5">
    <source>
        <dbReference type="Proteomes" id="UP000757232"/>
    </source>
</evidence>
<feature type="compositionally biased region" description="Basic and acidic residues" evidence="2">
    <location>
        <begin position="121"/>
        <end position="140"/>
    </location>
</feature>
<dbReference type="PANTHER" id="PTHR10555:SF170">
    <property type="entry name" value="FI18122P1"/>
    <property type="match status" value="1"/>
</dbReference>
<dbReference type="EMBL" id="LNZH02000139">
    <property type="protein sequence ID" value="OCB90229.1"/>
    <property type="molecule type" value="Genomic_DNA"/>
</dbReference>
<feature type="compositionally biased region" description="Polar residues" evidence="2">
    <location>
        <begin position="177"/>
        <end position="186"/>
    </location>
</feature>
<dbReference type="InterPro" id="IPR027267">
    <property type="entry name" value="AH/BAR_dom_sf"/>
</dbReference>
<proteinExistence type="predicted"/>
<dbReference type="InterPro" id="IPR036871">
    <property type="entry name" value="PX_dom_sf"/>
</dbReference>
<dbReference type="Proteomes" id="UP000757232">
    <property type="component" value="Unassembled WGS sequence"/>
</dbReference>
<dbReference type="GO" id="GO:0005768">
    <property type="term" value="C:endosome"/>
    <property type="evidence" value="ECO:0007669"/>
    <property type="project" value="TreeGrafter"/>
</dbReference>
<dbReference type="Pfam" id="PF09325">
    <property type="entry name" value="Vps5"/>
    <property type="match status" value="1"/>
</dbReference>
<feature type="domain" description="PX" evidence="3">
    <location>
        <begin position="266"/>
        <end position="383"/>
    </location>
</feature>
<dbReference type="SMART" id="SM00312">
    <property type="entry name" value="PX"/>
    <property type="match status" value="1"/>
</dbReference>
<feature type="compositionally biased region" description="Polar residues" evidence="2">
    <location>
        <begin position="29"/>
        <end position="42"/>
    </location>
</feature>
<gene>
    <name evidence="4" type="ORF">A7U60_g2601</name>
</gene>
<organism evidence="4 5">
    <name type="scientific">Sanghuangporus baumii</name>
    <name type="common">Phellinus baumii</name>
    <dbReference type="NCBI Taxonomy" id="108892"/>
    <lineage>
        <taxon>Eukaryota</taxon>
        <taxon>Fungi</taxon>
        <taxon>Dikarya</taxon>
        <taxon>Basidiomycota</taxon>
        <taxon>Agaricomycotina</taxon>
        <taxon>Agaricomycetes</taxon>
        <taxon>Hymenochaetales</taxon>
        <taxon>Hymenochaetaceae</taxon>
        <taxon>Sanghuangporus</taxon>
    </lineage>
</organism>
<dbReference type="GO" id="GO:0035091">
    <property type="term" value="F:phosphatidylinositol binding"/>
    <property type="evidence" value="ECO:0007669"/>
    <property type="project" value="InterPro"/>
</dbReference>
<dbReference type="Gene3D" id="3.30.1520.10">
    <property type="entry name" value="Phox-like domain"/>
    <property type="match status" value="1"/>
</dbReference>
<evidence type="ECO:0000256" key="1">
    <source>
        <dbReference type="SAM" id="Coils"/>
    </source>
</evidence>
<dbReference type="CDD" id="cd06861">
    <property type="entry name" value="PX_Vps5p"/>
    <property type="match status" value="1"/>
</dbReference>
<keyword evidence="1" id="KW-0175">Coiled coil</keyword>
<dbReference type="Gene3D" id="1.20.1270.60">
    <property type="entry name" value="Arfaptin homology (AH) domain/BAR domain"/>
    <property type="match status" value="1"/>
</dbReference>
<feature type="region of interest" description="Disordered" evidence="2">
    <location>
        <begin position="215"/>
        <end position="267"/>
    </location>
</feature>
<feature type="coiled-coil region" evidence="1">
    <location>
        <begin position="534"/>
        <end position="589"/>
    </location>
</feature>
<dbReference type="GO" id="GO:0005829">
    <property type="term" value="C:cytosol"/>
    <property type="evidence" value="ECO:0007669"/>
    <property type="project" value="GOC"/>
</dbReference>
<dbReference type="PANTHER" id="PTHR10555">
    <property type="entry name" value="SORTING NEXIN"/>
    <property type="match status" value="1"/>
</dbReference>
<feature type="region of interest" description="Disordered" evidence="2">
    <location>
        <begin position="1"/>
        <end position="198"/>
    </location>
</feature>
<comment type="caution">
    <text evidence="4">The sequence shown here is derived from an EMBL/GenBank/DDBJ whole genome shotgun (WGS) entry which is preliminary data.</text>
</comment>
<dbReference type="OrthoDB" id="271164at2759"/>
<evidence type="ECO:0000256" key="2">
    <source>
        <dbReference type="SAM" id="MobiDB-lite"/>
    </source>
</evidence>
<evidence type="ECO:0000313" key="4">
    <source>
        <dbReference type="EMBL" id="OCB90229.1"/>
    </source>
</evidence>
<dbReference type="SUPFAM" id="SSF64268">
    <property type="entry name" value="PX domain"/>
    <property type="match status" value="1"/>
</dbReference>
<dbReference type="InterPro" id="IPR037868">
    <property type="entry name" value="PX_Vps5"/>
</dbReference>
<dbReference type="InterPro" id="IPR001683">
    <property type="entry name" value="PX_dom"/>
</dbReference>
<dbReference type="Pfam" id="PF00787">
    <property type="entry name" value="PX"/>
    <property type="match status" value="1"/>
</dbReference>